<dbReference type="EMBL" id="AP019376">
    <property type="protein sequence ID" value="BBH87359.1"/>
    <property type="molecule type" value="Genomic_DNA"/>
</dbReference>
<accession>A0A455SK71</accession>
<evidence type="ECO:0000256" key="1">
    <source>
        <dbReference type="SAM" id="MobiDB-lite"/>
    </source>
</evidence>
<reference evidence="2" key="1">
    <citation type="submission" date="2018-12" db="EMBL/GenBank/DDBJ databases">
        <title>Novel natural products biosynthetic potential of the class Ktedonobacteria.</title>
        <authorList>
            <person name="Zheng Y."/>
            <person name="Saitou A."/>
            <person name="Wang C.M."/>
            <person name="Toyoda A."/>
            <person name="Minakuchi Y."/>
            <person name="Sekiguchi Y."/>
            <person name="Ueda K."/>
            <person name="Takano H."/>
            <person name="Sakai Y."/>
            <person name="Yokota A."/>
            <person name="Yabe S."/>
        </authorList>
    </citation>
    <scope>NUCLEOTIDE SEQUENCE</scope>
    <source>
        <strain evidence="2">COM3</strain>
    </source>
</reference>
<dbReference type="AlphaFoldDB" id="A0A455SK71"/>
<feature type="compositionally biased region" description="Basic and acidic residues" evidence="1">
    <location>
        <begin position="1"/>
        <end position="13"/>
    </location>
</feature>
<organism evidence="2">
    <name type="scientific">Thermosporothrix sp. COM3</name>
    <dbReference type="NCBI Taxonomy" id="2490863"/>
    <lineage>
        <taxon>Bacteria</taxon>
        <taxon>Bacillati</taxon>
        <taxon>Chloroflexota</taxon>
        <taxon>Ktedonobacteria</taxon>
        <taxon>Ktedonobacterales</taxon>
        <taxon>Thermosporotrichaceae</taxon>
        <taxon>Thermosporothrix</taxon>
    </lineage>
</organism>
<feature type="region of interest" description="Disordered" evidence="1">
    <location>
        <begin position="1"/>
        <end position="26"/>
    </location>
</feature>
<gene>
    <name evidence="2" type="ORF">KTC_21100</name>
</gene>
<protein>
    <submittedName>
        <fullName evidence="2">Uncharacterized protein</fullName>
    </submittedName>
</protein>
<proteinExistence type="predicted"/>
<sequence length="58" mass="5967">MQSVKETEGRDMDPSPPQASNLGSRLPGVVSMLGATEDPRAGFVASLALSSPLSSQAH</sequence>
<evidence type="ECO:0000313" key="2">
    <source>
        <dbReference type="EMBL" id="BBH87359.1"/>
    </source>
</evidence>
<name>A0A455SK71_9CHLR</name>